<accession>A0ABT6ZMR5</accession>
<dbReference type="InterPro" id="IPR027417">
    <property type="entry name" value="P-loop_NTPase"/>
</dbReference>
<keyword evidence="2" id="KW-1185">Reference proteome</keyword>
<proteinExistence type="predicted"/>
<name>A0ABT6ZMR5_9ACTN</name>
<dbReference type="Gene3D" id="3.40.50.300">
    <property type="entry name" value="P-loop containing nucleotide triphosphate hydrolases"/>
    <property type="match status" value="1"/>
</dbReference>
<organism evidence="1 2">
    <name type="scientific">Kribbibacterium absianum</name>
    <dbReference type="NCBI Taxonomy" id="3044210"/>
    <lineage>
        <taxon>Bacteria</taxon>
        <taxon>Bacillati</taxon>
        <taxon>Actinomycetota</taxon>
        <taxon>Coriobacteriia</taxon>
        <taxon>Coriobacteriales</taxon>
        <taxon>Kribbibacteriaceae</taxon>
        <taxon>Kribbibacterium</taxon>
    </lineage>
</organism>
<evidence type="ECO:0000313" key="1">
    <source>
        <dbReference type="EMBL" id="MDJ1130345.1"/>
    </source>
</evidence>
<protein>
    <submittedName>
        <fullName evidence="1">DNA polymerase III subunit</fullName>
    </submittedName>
</protein>
<dbReference type="InterPro" id="IPR050238">
    <property type="entry name" value="DNA_Rep/Repair_Clamp_Loader"/>
</dbReference>
<gene>
    <name evidence="1" type="ORF">QJ043_09680</name>
</gene>
<dbReference type="Pfam" id="PF13177">
    <property type="entry name" value="DNA_pol3_delta2"/>
    <property type="match status" value="1"/>
</dbReference>
<dbReference type="Proteomes" id="UP001431693">
    <property type="component" value="Unassembled WGS sequence"/>
</dbReference>
<dbReference type="PANTHER" id="PTHR11669">
    <property type="entry name" value="REPLICATION FACTOR C / DNA POLYMERASE III GAMMA-TAU SUBUNIT"/>
    <property type="match status" value="1"/>
</dbReference>
<comment type="caution">
    <text evidence="1">The sequence shown here is derived from an EMBL/GenBank/DDBJ whole genome shotgun (WGS) entry which is preliminary data.</text>
</comment>
<dbReference type="PANTHER" id="PTHR11669:SF8">
    <property type="entry name" value="DNA POLYMERASE III SUBUNIT DELTA"/>
    <property type="match status" value="1"/>
</dbReference>
<dbReference type="SUPFAM" id="SSF52540">
    <property type="entry name" value="P-loop containing nucleoside triphosphate hydrolases"/>
    <property type="match status" value="1"/>
</dbReference>
<evidence type="ECO:0000313" key="2">
    <source>
        <dbReference type="Proteomes" id="UP001431693"/>
    </source>
</evidence>
<reference evidence="1" key="1">
    <citation type="submission" date="2023-05" db="EMBL/GenBank/DDBJ databases">
        <title>[olsenella] sp. nov., isolated from a pig farm feces dump.</title>
        <authorList>
            <person name="Chang Y.-H."/>
        </authorList>
    </citation>
    <scope>NUCLEOTIDE SEQUENCE</scope>
    <source>
        <strain evidence="1">YH-ols2217</strain>
    </source>
</reference>
<dbReference type="EMBL" id="JASJEX010000005">
    <property type="protein sequence ID" value="MDJ1130345.1"/>
    <property type="molecule type" value="Genomic_DNA"/>
</dbReference>
<sequence>MSEPAVLDAVAGQPRVRDFFSRALQAGRLGQAYLLVGPAGAGQEEAARAVAQAVVCRHGGCGACDDCRRAADGSHPDVRWDRPGSPAGYLVDQVRDVIAEAPLAPVGGRGKAFVLERADRLGPSAANALLKTLEEPPSHVTFLLTAPSVDAVLPTIASRCQVVPFAPPDRARVLQALMAETGATKGQAAWALAVTEDAASARSFLSEEGAARRAACDAMADALLSLGRASSWEAVQSAQGVASLLAAKETSSRPLPDVGALVDDARVAKKVKPGRASALKRVWANVVEGEPADPASCDELAQMVREAREAGRFSEEDADSALEALASSSRAGAEADYLSAGAAKEREKAATRQQKAQERSSIMEAVACAEALLRDLLALAAGSPGPLVSGDRADALRPVAAQLARSGDAPGALLEALDVCARARAQIRSNVTPRVALEALLLSVKEALWRSSSR</sequence>
<dbReference type="RefSeq" id="WP_283713419.1">
    <property type="nucleotide sequence ID" value="NZ_JASJEW010000004.1"/>
</dbReference>